<proteinExistence type="predicted"/>
<dbReference type="Proteomes" id="UP000199103">
    <property type="component" value="Chromosome I"/>
</dbReference>
<dbReference type="OrthoDB" id="3818650at2"/>
<evidence type="ECO:0000256" key="1">
    <source>
        <dbReference type="SAM" id="MobiDB-lite"/>
    </source>
</evidence>
<protein>
    <submittedName>
        <fullName evidence="2">Uncharacterized protein</fullName>
    </submittedName>
</protein>
<reference evidence="2 3" key="1">
    <citation type="submission" date="2016-10" db="EMBL/GenBank/DDBJ databases">
        <authorList>
            <person name="de Groot N.N."/>
        </authorList>
    </citation>
    <scope>NUCLEOTIDE SEQUENCE [LARGE SCALE GENOMIC DNA]</scope>
    <source>
        <strain evidence="2 3">DSM 21800</strain>
    </source>
</reference>
<organism evidence="2 3">
    <name type="scientific">Microlunatus soli</name>
    <dbReference type="NCBI Taxonomy" id="630515"/>
    <lineage>
        <taxon>Bacteria</taxon>
        <taxon>Bacillati</taxon>
        <taxon>Actinomycetota</taxon>
        <taxon>Actinomycetes</taxon>
        <taxon>Propionibacteriales</taxon>
        <taxon>Propionibacteriaceae</taxon>
        <taxon>Microlunatus</taxon>
    </lineage>
</organism>
<evidence type="ECO:0000313" key="2">
    <source>
        <dbReference type="EMBL" id="SDS62823.1"/>
    </source>
</evidence>
<feature type="region of interest" description="Disordered" evidence="1">
    <location>
        <begin position="177"/>
        <end position="200"/>
    </location>
</feature>
<evidence type="ECO:0000313" key="3">
    <source>
        <dbReference type="Proteomes" id="UP000199103"/>
    </source>
</evidence>
<dbReference type="RefSeq" id="WP_091525171.1">
    <property type="nucleotide sequence ID" value="NZ_LT629772.1"/>
</dbReference>
<dbReference type="AlphaFoldDB" id="A0A1H1TRC5"/>
<dbReference type="EMBL" id="LT629772">
    <property type="protein sequence ID" value="SDS62823.1"/>
    <property type="molecule type" value="Genomic_DNA"/>
</dbReference>
<gene>
    <name evidence="2" type="ORF">SAMN04489812_2495</name>
</gene>
<accession>A0A1H1TRC5</accession>
<name>A0A1H1TRC5_9ACTN</name>
<keyword evidence="3" id="KW-1185">Reference proteome</keyword>
<sequence>MPETYEVLYGERFLTDFRRIITDPNRSQLRDQMLTEIEALRHGTSDGHHPLGYSKGKGDLRDCVASKVQSDPNKRADYRLVFREMPPEQPGGLPRRELLAIKPRHGHNGVYAHLCARLHRHRNDLQPGLNVFGDRPAGSGGNQAQRKAELDAKRAVAMAYKGQRPLPTSRPLSAELLARVIGPARAGPTRSARPTPSRSR</sequence>
<feature type="compositionally biased region" description="Low complexity" evidence="1">
    <location>
        <begin position="188"/>
        <end position="200"/>
    </location>
</feature>